<dbReference type="GO" id="GO:0006432">
    <property type="term" value="P:phenylalanyl-tRNA aminoacylation"/>
    <property type="evidence" value="ECO:0007669"/>
    <property type="project" value="InterPro"/>
</dbReference>
<keyword evidence="8" id="KW-0460">Magnesium</keyword>
<gene>
    <name evidence="13" type="ORF">COV09_01425</name>
</gene>
<keyword evidence="3" id="KW-0963">Cytoplasm</keyword>
<organism evidence="13 14">
    <name type="scientific">Candidatus Vogelbacteria bacterium CG10_big_fil_rev_8_21_14_0_10_50_13</name>
    <dbReference type="NCBI Taxonomy" id="1975044"/>
    <lineage>
        <taxon>Bacteria</taxon>
        <taxon>Candidatus Vogeliibacteriota</taxon>
    </lineage>
</organism>
<name>A0A2H0RG07_9BACT</name>
<dbReference type="EMBL" id="PCYJ01000021">
    <property type="protein sequence ID" value="PIR45448.1"/>
    <property type="molecule type" value="Genomic_DNA"/>
</dbReference>
<dbReference type="Gene3D" id="3.30.930.10">
    <property type="entry name" value="Bira Bifunctional Protein, Domain 2"/>
    <property type="match status" value="1"/>
</dbReference>
<evidence type="ECO:0000259" key="12">
    <source>
        <dbReference type="PROSITE" id="PS50862"/>
    </source>
</evidence>
<dbReference type="CDD" id="cd00496">
    <property type="entry name" value="PheRS_alpha_core"/>
    <property type="match status" value="1"/>
</dbReference>
<comment type="catalytic activity">
    <reaction evidence="11">
        <text>tRNA(Phe) + L-phenylalanine + ATP = L-phenylalanyl-tRNA(Phe) + AMP + diphosphate + H(+)</text>
        <dbReference type="Rhea" id="RHEA:19413"/>
        <dbReference type="Rhea" id="RHEA-COMP:9668"/>
        <dbReference type="Rhea" id="RHEA-COMP:9699"/>
        <dbReference type="ChEBI" id="CHEBI:15378"/>
        <dbReference type="ChEBI" id="CHEBI:30616"/>
        <dbReference type="ChEBI" id="CHEBI:33019"/>
        <dbReference type="ChEBI" id="CHEBI:58095"/>
        <dbReference type="ChEBI" id="CHEBI:78442"/>
        <dbReference type="ChEBI" id="CHEBI:78531"/>
        <dbReference type="ChEBI" id="CHEBI:456215"/>
        <dbReference type="EC" id="6.1.1.20"/>
    </reaction>
</comment>
<dbReference type="InterPro" id="IPR002319">
    <property type="entry name" value="Phenylalanyl-tRNA_Synthase"/>
</dbReference>
<evidence type="ECO:0000313" key="13">
    <source>
        <dbReference type="EMBL" id="PIR45448.1"/>
    </source>
</evidence>
<dbReference type="SUPFAM" id="SSF55681">
    <property type="entry name" value="Class II aaRS and biotin synthetases"/>
    <property type="match status" value="1"/>
</dbReference>
<evidence type="ECO:0000256" key="4">
    <source>
        <dbReference type="ARBA" id="ARBA00022598"/>
    </source>
</evidence>
<evidence type="ECO:0000256" key="6">
    <source>
        <dbReference type="ARBA" id="ARBA00022741"/>
    </source>
</evidence>
<feature type="domain" description="Aminoacyl-transfer RNA synthetases class-II family profile" evidence="12">
    <location>
        <begin position="20"/>
        <end position="220"/>
    </location>
</feature>
<proteinExistence type="predicted"/>
<dbReference type="GO" id="GO:0005737">
    <property type="term" value="C:cytoplasm"/>
    <property type="evidence" value="ECO:0007669"/>
    <property type="project" value="UniProtKB-SubCell"/>
</dbReference>
<evidence type="ECO:0000256" key="8">
    <source>
        <dbReference type="ARBA" id="ARBA00022842"/>
    </source>
</evidence>
<keyword evidence="5" id="KW-0479">Metal-binding</keyword>
<dbReference type="AlphaFoldDB" id="A0A2H0RG07"/>
<dbReference type="GO" id="GO:0046872">
    <property type="term" value="F:metal ion binding"/>
    <property type="evidence" value="ECO:0007669"/>
    <property type="project" value="UniProtKB-KW"/>
</dbReference>
<evidence type="ECO:0000256" key="11">
    <source>
        <dbReference type="ARBA" id="ARBA00049255"/>
    </source>
</evidence>
<evidence type="ECO:0000256" key="9">
    <source>
        <dbReference type="ARBA" id="ARBA00022917"/>
    </source>
</evidence>
<dbReference type="Proteomes" id="UP000230906">
    <property type="component" value="Unassembled WGS sequence"/>
</dbReference>
<keyword evidence="6" id="KW-0547">Nucleotide-binding</keyword>
<sequence>MEKSFKTKADLAVGHLHPISRLMIEAGQIFAEMGFKVADGPEIETEWNNFDALNVPANHPAREMQDTFWLKPDGSKKLLRTHMTAVSLRELAKQELPLRVVSPGRVFRNEATDATHEAQFYQFDGLAIDRPGVITMAELKGTLETFYKKLFGRDLEMRFRASFFPFVEPGVEIDIKWGDKWLEVCGAGLLHPNVFRAARLDPAKWQGLAFGSTIDRLAMIKYGIEDIRHFYAGDKRFLDQF</sequence>
<reference evidence="13 14" key="1">
    <citation type="submission" date="2017-09" db="EMBL/GenBank/DDBJ databases">
        <title>Depth-based differentiation of microbial function through sediment-hosted aquifers and enrichment of novel symbionts in the deep terrestrial subsurface.</title>
        <authorList>
            <person name="Probst A.J."/>
            <person name="Ladd B."/>
            <person name="Jarett J.K."/>
            <person name="Geller-Mcgrath D.E."/>
            <person name="Sieber C.M."/>
            <person name="Emerson J.B."/>
            <person name="Anantharaman K."/>
            <person name="Thomas B.C."/>
            <person name="Malmstrom R."/>
            <person name="Stieglmeier M."/>
            <person name="Klingl A."/>
            <person name="Woyke T."/>
            <person name="Ryan C.M."/>
            <person name="Banfield J.F."/>
        </authorList>
    </citation>
    <scope>NUCLEOTIDE SEQUENCE [LARGE SCALE GENOMIC DNA]</scope>
    <source>
        <strain evidence="13">CG10_big_fil_rev_8_21_14_0_10_50_13</strain>
    </source>
</reference>
<dbReference type="GO" id="GO:0000049">
    <property type="term" value="F:tRNA binding"/>
    <property type="evidence" value="ECO:0007669"/>
    <property type="project" value="InterPro"/>
</dbReference>
<accession>A0A2H0RG07</accession>
<dbReference type="GO" id="GO:0005524">
    <property type="term" value="F:ATP binding"/>
    <property type="evidence" value="ECO:0007669"/>
    <property type="project" value="UniProtKB-KW"/>
</dbReference>
<evidence type="ECO:0000256" key="5">
    <source>
        <dbReference type="ARBA" id="ARBA00022723"/>
    </source>
</evidence>
<dbReference type="PANTHER" id="PTHR11538">
    <property type="entry name" value="PHENYLALANYL-TRNA SYNTHETASE"/>
    <property type="match status" value="1"/>
</dbReference>
<dbReference type="InterPro" id="IPR004529">
    <property type="entry name" value="Phe-tRNA-synth_IIc_asu"/>
</dbReference>
<dbReference type="InterPro" id="IPR006195">
    <property type="entry name" value="aa-tRNA-synth_II"/>
</dbReference>
<dbReference type="NCBIfam" id="TIGR00468">
    <property type="entry name" value="pheS"/>
    <property type="match status" value="1"/>
</dbReference>
<dbReference type="GO" id="GO:0004826">
    <property type="term" value="F:phenylalanine-tRNA ligase activity"/>
    <property type="evidence" value="ECO:0007669"/>
    <property type="project" value="UniProtKB-EC"/>
</dbReference>
<evidence type="ECO:0000256" key="1">
    <source>
        <dbReference type="ARBA" id="ARBA00004496"/>
    </source>
</evidence>
<dbReference type="InterPro" id="IPR045864">
    <property type="entry name" value="aa-tRNA-synth_II/BPL/LPL"/>
</dbReference>
<comment type="subcellular location">
    <subcellularLocation>
        <location evidence="1">Cytoplasm</location>
    </subcellularLocation>
</comment>
<keyword evidence="4 13" id="KW-0436">Ligase</keyword>
<evidence type="ECO:0000256" key="7">
    <source>
        <dbReference type="ARBA" id="ARBA00022840"/>
    </source>
</evidence>
<dbReference type="PROSITE" id="PS50862">
    <property type="entry name" value="AA_TRNA_LIGASE_II"/>
    <property type="match status" value="1"/>
</dbReference>
<evidence type="ECO:0000256" key="10">
    <source>
        <dbReference type="ARBA" id="ARBA00023146"/>
    </source>
</evidence>
<keyword evidence="7" id="KW-0067">ATP-binding</keyword>
<dbReference type="EC" id="6.1.1.20" evidence="2"/>
<keyword evidence="10" id="KW-0030">Aminoacyl-tRNA synthetase</keyword>
<dbReference type="PANTHER" id="PTHR11538:SF41">
    <property type="entry name" value="PHENYLALANINE--TRNA LIGASE, MITOCHONDRIAL"/>
    <property type="match status" value="1"/>
</dbReference>
<dbReference type="Pfam" id="PF01409">
    <property type="entry name" value="tRNA-synt_2d"/>
    <property type="match status" value="1"/>
</dbReference>
<keyword evidence="9" id="KW-0648">Protein biosynthesis</keyword>
<protein>
    <recommendedName>
        <fullName evidence="2">phenylalanine--tRNA ligase</fullName>
        <ecNumber evidence="2">6.1.1.20</ecNumber>
    </recommendedName>
</protein>
<evidence type="ECO:0000256" key="2">
    <source>
        <dbReference type="ARBA" id="ARBA00012814"/>
    </source>
</evidence>
<evidence type="ECO:0000256" key="3">
    <source>
        <dbReference type="ARBA" id="ARBA00022490"/>
    </source>
</evidence>
<comment type="caution">
    <text evidence="13">The sequence shown here is derived from an EMBL/GenBank/DDBJ whole genome shotgun (WGS) entry which is preliminary data.</text>
</comment>
<evidence type="ECO:0000313" key="14">
    <source>
        <dbReference type="Proteomes" id="UP000230906"/>
    </source>
</evidence>